<gene>
    <name evidence="1" type="ORF">SAMN02910265_01063</name>
</gene>
<dbReference type="Pfam" id="PF13783">
    <property type="entry name" value="DUF4177"/>
    <property type="match status" value="1"/>
</dbReference>
<dbReference type="EMBL" id="FNWV01000003">
    <property type="protein sequence ID" value="SEH50663.1"/>
    <property type="molecule type" value="Genomic_DNA"/>
</dbReference>
<dbReference type="AlphaFoldDB" id="A0A1H6IM23"/>
<dbReference type="RefSeq" id="WP_074714997.1">
    <property type="nucleotide sequence ID" value="NZ_FNWV01000003.1"/>
</dbReference>
<protein>
    <recommendedName>
        <fullName evidence="3">DUF4177 domain-containing protein</fullName>
    </recommendedName>
</protein>
<reference evidence="1 2" key="1">
    <citation type="submission" date="2016-10" db="EMBL/GenBank/DDBJ databases">
        <authorList>
            <person name="de Groot N.N."/>
        </authorList>
    </citation>
    <scope>NUCLEOTIDE SEQUENCE [LARGE SCALE GENOMIC DNA]</scope>
    <source>
        <strain evidence="1 2">YAD2003</strain>
    </source>
</reference>
<evidence type="ECO:0008006" key="3">
    <source>
        <dbReference type="Google" id="ProtNLM"/>
    </source>
</evidence>
<sequence length="76" mass="8865">MQYKTVQVEHFQGQRKKDSLVIGQKYEEIINKEAAEGWKLLGIHSLPITRRAGCGKMCMGVFFEHFNMDVLIFFKD</sequence>
<dbReference type="OrthoDB" id="9907923at2"/>
<evidence type="ECO:0000313" key="2">
    <source>
        <dbReference type="Proteomes" id="UP000183190"/>
    </source>
</evidence>
<evidence type="ECO:0000313" key="1">
    <source>
        <dbReference type="EMBL" id="SEH50663.1"/>
    </source>
</evidence>
<name>A0A1H6IM23_RUMFL</name>
<dbReference type="Proteomes" id="UP000183190">
    <property type="component" value="Unassembled WGS sequence"/>
</dbReference>
<proteinExistence type="predicted"/>
<accession>A0A1H6IM23</accession>
<dbReference type="InterPro" id="IPR025234">
    <property type="entry name" value="YjzH-like"/>
</dbReference>
<organism evidence="1 2">
    <name type="scientific">Ruminococcus flavefaciens</name>
    <dbReference type="NCBI Taxonomy" id="1265"/>
    <lineage>
        <taxon>Bacteria</taxon>
        <taxon>Bacillati</taxon>
        <taxon>Bacillota</taxon>
        <taxon>Clostridia</taxon>
        <taxon>Eubacteriales</taxon>
        <taxon>Oscillospiraceae</taxon>
        <taxon>Ruminococcus</taxon>
    </lineage>
</organism>